<organism evidence="1 2">
    <name type="scientific">Clunio marinus</name>
    <dbReference type="NCBI Taxonomy" id="568069"/>
    <lineage>
        <taxon>Eukaryota</taxon>
        <taxon>Metazoa</taxon>
        <taxon>Ecdysozoa</taxon>
        <taxon>Arthropoda</taxon>
        <taxon>Hexapoda</taxon>
        <taxon>Insecta</taxon>
        <taxon>Pterygota</taxon>
        <taxon>Neoptera</taxon>
        <taxon>Endopterygota</taxon>
        <taxon>Diptera</taxon>
        <taxon>Nematocera</taxon>
        <taxon>Chironomoidea</taxon>
        <taxon>Chironomidae</taxon>
        <taxon>Clunio</taxon>
    </lineage>
</organism>
<gene>
    <name evidence="1" type="ORF">CLUMA_CG002294</name>
</gene>
<proteinExistence type="predicted"/>
<sequence>MMKVITFTKKTHENENVVERFEVTYGMPILCRRIPRKPQQNLVEKRLESLHDVHSLKRKLNENKHNYMKYEEVYESELQKCEKVLEKS</sequence>
<accession>A0A1J1HKH7</accession>
<keyword evidence="2" id="KW-1185">Reference proteome</keyword>
<evidence type="ECO:0000313" key="2">
    <source>
        <dbReference type="Proteomes" id="UP000183832"/>
    </source>
</evidence>
<name>A0A1J1HKH7_9DIPT</name>
<dbReference type="AlphaFoldDB" id="A0A1J1HKH7"/>
<reference evidence="1 2" key="1">
    <citation type="submission" date="2015-04" db="EMBL/GenBank/DDBJ databases">
        <authorList>
            <person name="Syromyatnikov M.Y."/>
            <person name="Popov V.N."/>
        </authorList>
    </citation>
    <scope>NUCLEOTIDE SEQUENCE [LARGE SCALE GENOMIC DNA]</scope>
</reference>
<protein>
    <submittedName>
        <fullName evidence="1">CLUMA_CG002294, isoform A</fullName>
    </submittedName>
</protein>
<evidence type="ECO:0000313" key="1">
    <source>
        <dbReference type="EMBL" id="CRK88435.1"/>
    </source>
</evidence>
<dbReference type="EMBL" id="CVRI01000008">
    <property type="protein sequence ID" value="CRK88435.1"/>
    <property type="molecule type" value="Genomic_DNA"/>
</dbReference>
<dbReference type="Proteomes" id="UP000183832">
    <property type="component" value="Unassembled WGS sequence"/>
</dbReference>